<reference evidence="2" key="1">
    <citation type="journal article" date="2015" name="Nature">
        <title>Complex archaea that bridge the gap between prokaryotes and eukaryotes.</title>
        <authorList>
            <person name="Spang A."/>
            <person name="Saw J.H."/>
            <person name="Jorgensen S.L."/>
            <person name="Zaremba-Niedzwiedzka K."/>
            <person name="Martijn J."/>
            <person name="Lind A.E."/>
            <person name="van Eijk R."/>
            <person name="Schleper C."/>
            <person name="Guy L."/>
            <person name="Ettema T.J."/>
        </authorList>
    </citation>
    <scope>NUCLEOTIDE SEQUENCE</scope>
</reference>
<sequence>MTISLVPNKEPGGPPTQQIEAQTAEVGLPQSVGQQAPQAPLRQATPRQQGEFDALESRTPEGFGQLRQNDDARILDEVELSQNPILRDLASRLRT</sequence>
<name>A0A0F9SY23_9ZZZZ</name>
<comment type="caution">
    <text evidence="2">The sequence shown here is derived from an EMBL/GenBank/DDBJ whole genome shotgun (WGS) entry which is preliminary data.</text>
</comment>
<evidence type="ECO:0000256" key="1">
    <source>
        <dbReference type="SAM" id="MobiDB-lite"/>
    </source>
</evidence>
<evidence type="ECO:0000313" key="2">
    <source>
        <dbReference type="EMBL" id="KKN73800.1"/>
    </source>
</evidence>
<gene>
    <name evidence="2" type="ORF">LCGC14_0397490</name>
</gene>
<protein>
    <submittedName>
        <fullName evidence="2">Uncharacterized protein</fullName>
    </submittedName>
</protein>
<accession>A0A0F9SY23</accession>
<proteinExistence type="predicted"/>
<dbReference type="EMBL" id="LAZR01000337">
    <property type="protein sequence ID" value="KKN73800.1"/>
    <property type="molecule type" value="Genomic_DNA"/>
</dbReference>
<dbReference type="AlphaFoldDB" id="A0A0F9SY23"/>
<organism evidence="2">
    <name type="scientific">marine sediment metagenome</name>
    <dbReference type="NCBI Taxonomy" id="412755"/>
    <lineage>
        <taxon>unclassified sequences</taxon>
        <taxon>metagenomes</taxon>
        <taxon>ecological metagenomes</taxon>
    </lineage>
</organism>
<feature type="region of interest" description="Disordered" evidence="1">
    <location>
        <begin position="31"/>
        <end position="69"/>
    </location>
</feature>